<evidence type="ECO:0000256" key="1">
    <source>
        <dbReference type="ARBA" id="ARBA00004651"/>
    </source>
</evidence>
<organism evidence="8 9">
    <name type="scientific">Candidatus Pantoea multigeneris</name>
    <dbReference type="NCBI Taxonomy" id="2608357"/>
    <lineage>
        <taxon>Bacteria</taxon>
        <taxon>Pseudomonadati</taxon>
        <taxon>Pseudomonadota</taxon>
        <taxon>Gammaproteobacteria</taxon>
        <taxon>Enterobacterales</taxon>
        <taxon>Erwiniaceae</taxon>
        <taxon>Pantoea</taxon>
    </lineage>
</organism>
<keyword evidence="3 6" id="KW-0812">Transmembrane</keyword>
<proteinExistence type="predicted"/>
<evidence type="ECO:0000256" key="4">
    <source>
        <dbReference type="ARBA" id="ARBA00022989"/>
    </source>
</evidence>
<dbReference type="Pfam" id="PF02687">
    <property type="entry name" value="FtsX"/>
    <property type="match status" value="1"/>
</dbReference>
<dbReference type="PANTHER" id="PTHR43738:SF3">
    <property type="entry name" value="ABC TRANSPORTER PERMEASE"/>
    <property type="match status" value="1"/>
</dbReference>
<accession>A0ABX0R6F5</accession>
<dbReference type="EMBL" id="VWXF01000001">
    <property type="protein sequence ID" value="NIF20359.1"/>
    <property type="molecule type" value="Genomic_DNA"/>
</dbReference>
<sequence length="382" mass="42316">MIRWVYIVKSVCQHRVRLFLISVFVIAGFATLQVSLGLSHALSPDRDQDADKQLLVLNGINSQMPLPEYYQAKIAVVPGVNKVSFAAWTGAYFRHPAWTVPALAVDEQNFFSMNPELHVSAQALSTWHQQKNGVLVDKRFAERYDLQVGGRLPLQSAIWPVRDSGIFDLVISGLVSNSDSNAFPGLYFHYDYFQDRLSSNSKGLVSYFMVTPNANTHASELAKTIDALFDSNLYQGITQTATKNIHMQQLLKRMFDIRRAISFINISVFILLAILLIANLIVILQKNAEEYGLLYLSGYQKQWIMVTAVLQQCAFILPGSIVGSLIGLALVIAGKFWGPLALTGLRLTPVDFGLTFAVATGLIVLALPAPILRVMALKGRSV</sequence>
<comment type="subcellular location">
    <subcellularLocation>
        <location evidence="1">Cell membrane</location>
        <topology evidence="1">Multi-pass membrane protein</topology>
    </subcellularLocation>
</comment>
<dbReference type="InterPro" id="IPR003838">
    <property type="entry name" value="ABC3_permease_C"/>
</dbReference>
<reference evidence="8 9" key="1">
    <citation type="journal article" date="2019" name="bioRxiv">
        <title>Bacteria contribute to plant secondary compound degradation in a generalist herbivore system.</title>
        <authorList>
            <person name="Francoeur C.B."/>
            <person name="Khadempour L."/>
            <person name="Moreira-Soto R.D."/>
            <person name="Gotting K."/>
            <person name="Book A.J."/>
            <person name="Pinto-Tomas A.A."/>
            <person name="Keefover-Ring K."/>
            <person name="Currie C.R."/>
        </authorList>
    </citation>
    <scope>NUCLEOTIDE SEQUENCE [LARGE SCALE GENOMIC DNA]</scope>
    <source>
        <strain evidence="8">Acro-835</strain>
    </source>
</reference>
<feature type="transmembrane region" description="Helical" evidence="6">
    <location>
        <begin position="260"/>
        <end position="282"/>
    </location>
</feature>
<keyword evidence="5 6" id="KW-0472">Membrane</keyword>
<name>A0ABX0R6F5_9GAMM</name>
<evidence type="ECO:0000256" key="6">
    <source>
        <dbReference type="SAM" id="Phobius"/>
    </source>
</evidence>
<evidence type="ECO:0000256" key="2">
    <source>
        <dbReference type="ARBA" id="ARBA00022475"/>
    </source>
</evidence>
<evidence type="ECO:0000256" key="5">
    <source>
        <dbReference type="ARBA" id="ARBA00023136"/>
    </source>
</evidence>
<evidence type="ECO:0000313" key="8">
    <source>
        <dbReference type="EMBL" id="NIF20359.1"/>
    </source>
</evidence>
<dbReference type="PANTHER" id="PTHR43738">
    <property type="entry name" value="ABC TRANSPORTER, MEMBRANE PROTEIN"/>
    <property type="match status" value="1"/>
</dbReference>
<feature type="transmembrane region" description="Helical" evidence="6">
    <location>
        <begin position="352"/>
        <end position="372"/>
    </location>
</feature>
<evidence type="ECO:0000313" key="9">
    <source>
        <dbReference type="Proteomes" id="UP001515683"/>
    </source>
</evidence>
<feature type="transmembrane region" description="Helical" evidence="6">
    <location>
        <begin position="303"/>
        <end position="332"/>
    </location>
</feature>
<keyword evidence="2" id="KW-1003">Cell membrane</keyword>
<keyword evidence="9" id="KW-1185">Reference proteome</keyword>
<feature type="domain" description="ABC3 transporter permease C-terminal" evidence="7">
    <location>
        <begin position="267"/>
        <end position="376"/>
    </location>
</feature>
<evidence type="ECO:0000256" key="3">
    <source>
        <dbReference type="ARBA" id="ARBA00022692"/>
    </source>
</evidence>
<keyword evidence="4 6" id="KW-1133">Transmembrane helix</keyword>
<evidence type="ECO:0000259" key="7">
    <source>
        <dbReference type="Pfam" id="PF02687"/>
    </source>
</evidence>
<dbReference type="RefSeq" id="WP_167012334.1">
    <property type="nucleotide sequence ID" value="NZ_VWXF01000001.1"/>
</dbReference>
<comment type="caution">
    <text evidence="8">The sequence shown here is derived from an EMBL/GenBank/DDBJ whole genome shotgun (WGS) entry which is preliminary data.</text>
</comment>
<dbReference type="Proteomes" id="UP001515683">
    <property type="component" value="Unassembled WGS sequence"/>
</dbReference>
<gene>
    <name evidence="8" type="ORF">F3J40_01830</name>
</gene>
<dbReference type="InterPro" id="IPR051125">
    <property type="entry name" value="ABC-4/HrtB_transporter"/>
</dbReference>
<protein>
    <submittedName>
        <fullName evidence="8">FtsX-like permease family protein</fullName>
    </submittedName>
</protein>